<dbReference type="PANTHER" id="PTHR19862">
    <property type="entry name" value="WD REPEAT-CONTAINING PROTEIN 48"/>
    <property type="match status" value="1"/>
</dbReference>
<sequence length="225" mass="25031">MTSPMYSSRTEETVLVTNTARANYEERELVADALPLCTEPDDVIAGDHGLVRTVILNDRVNALTVDTAGEVAIWDIVRGICLGRYFPEDVAAASHAGSTICGSGEKERSPREALEAVRERIEGEAVVSTWCTADTKAGVLTIHLTERCFEAEVYADEVGFANDPHFNDESKLNIGKWVLKNLFIGFIREEMRLHPNLHIGRHLRNYGENTTNYPRATHCPMFPQA</sequence>
<accession>A0A9W8JNG6</accession>
<protein>
    <submittedName>
        <fullName evidence="1">Uncharacterized protein</fullName>
    </submittedName>
</protein>
<name>A0A9W8JNG6_9AGAR</name>
<dbReference type="InterPro" id="IPR051246">
    <property type="entry name" value="WDR48"/>
</dbReference>
<reference evidence="1" key="1">
    <citation type="submission" date="2022-07" db="EMBL/GenBank/DDBJ databases">
        <title>Genome Sequence of Agrocybe chaxingu.</title>
        <authorList>
            <person name="Buettner E."/>
        </authorList>
    </citation>
    <scope>NUCLEOTIDE SEQUENCE</scope>
    <source>
        <strain evidence="1">MP-N11</strain>
    </source>
</reference>
<gene>
    <name evidence="1" type="ORF">NLJ89_g12351</name>
</gene>
<evidence type="ECO:0000313" key="1">
    <source>
        <dbReference type="EMBL" id="KAJ3478981.1"/>
    </source>
</evidence>
<comment type="caution">
    <text evidence="1">The sequence shown here is derived from an EMBL/GenBank/DDBJ whole genome shotgun (WGS) entry which is preliminary data.</text>
</comment>
<dbReference type="Proteomes" id="UP001148786">
    <property type="component" value="Unassembled WGS sequence"/>
</dbReference>
<dbReference type="GO" id="GO:0000724">
    <property type="term" value="P:double-strand break repair via homologous recombination"/>
    <property type="evidence" value="ECO:0007669"/>
    <property type="project" value="TreeGrafter"/>
</dbReference>
<dbReference type="EMBL" id="JANKHO010004078">
    <property type="protein sequence ID" value="KAJ3478981.1"/>
    <property type="molecule type" value="Genomic_DNA"/>
</dbReference>
<dbReference type="PANTHER" id="PTHR19862:SF14">
    <property type="entry name" value="WD REPEAT-CONTAINING PROTEIN 48"/>
    <property type="match status" value="1"/>
</dbReference>
<organism evidence="1 2">
    <name type="scientific">Agrocybe chaxingu</name>
    <dbReference type="NCBI Taxonomy" id="84603"/>
    <lineage>
        <taxon>Eukaryota</taxon>
        <taxon>Fungi</taxon>
        <taxon>Dikarya</taxon>
        <taxon>Basidiomycota</taxon>
        <taxon>Agaricomycotina</taxon>
        <taxon>Agaricomycetes</taxon>
        <taxon>Agaricomycetidae</taxon>
        <taxon>Agaricales</taxon>
        <taxon>Agaricineae</taxon>
        <taxon>Strophariaceae</taxon>
        <taxon>Agrocybe</taxon>
    </lineage>
</organism>
<dbReference type="OrthoDB" id="2421129at2759"/>
<proteinExistence type="predicted"/>
<evidence type="ECO:0000313" key="2">
    <source>
        <dbReference type="Proteomes" id="UP001148786"/>
    </source>
</evidence>
<keyword evidence="2" id="KW-1185">Reference proteome</keyword>
<dbReference type="AlphaFoldDB" id="A0A9W8JNG6"/>
<dbReference type="GO" id="GO:0043130">
    <property type="term" value="F:ubiquitin binding"/>
    <property type="evidence" value="ECO:0007669"/>
    <property type="project" value="TreeGrafter"/>
</dbReference>